<feature type="transmembrane region" description="Helical" evidence="1">
    <location>
        <begin position="20"/>
        <end position="40"/>
    </location>
</feature>
<gene>
    <name evidence="2" type="ORF">FOC4_g10000976</name>
</gene>
<dbReference type="EMBL" id="KB726359">
    <property type="protein sequence ID" value="EMT69699.1"/>
    <property type="molecule type" value="Genomic_DNA"/>
</dbReference>
<feature type="non-terminal residue" evidence="2">
    <location>
        <position position="1"/>
    </location>
</feature>
<dbReference type="HOGENOM" id="CLU_1506917_0_0_1"/>
<dbReference type="AlphaFoldDB" id="N1RUZ8"/>
<keyword evidence="1" id="KW-0472">Membrane</keyword>
<reference evidence="3" key="2">
    <citation type="journal article" date="2014" name="PLoS ONE">
        <title>Genome and Transcriptome Analysis of the Fungal Pathogen Fusarium oxysporum f. sp. cubense Causing Banana Vascular Wilt Disease.</title>
        <authorList>
            <person name="Guo L."/>
            <person name="Han L."/>
            <person name="Yang L."/>
            <person name="Zeng H."/>
            <person name="Fan D."/>
            <person name="Zhu Y."/>
            <person name="Feng Y."/>
            <person name="Wang G."/>
            <person name="Peng C."/>
            <person name="Jiang X."/>
            <person name="Zhou D."/>
            <person name="Ni P."/>
            <person name="Liang C."/>
            <person name="Liu L."/>
            <person name="Wang J."/>
            <person name="Mao C."/>
            <person name="Fang X."/>
            <person name="Peng M."/>
            <person name="Huang J."/>
        </authorList>
    </citation>
    <scope>NUCLEOTIDE SEQUENCE [LARGE SCALE GENOMIC DNA]</scope>
    <source>
        <strain evidence="3">race 4</strain>
    </source>
</reference>
<keyword evidence="1" id="KW-0812">Transmembrane</keyword>
<accession>N1RUZ8</accession>
<evidence type="ECO:0000313" key="2">
    <source>
        <dbReference type="EMBL" id="EMT69699.1"/>
    </source>
</evidence>
<reference evidence="3" key="1">
    <citation type="submission" date="2012-09" db="EMBL/GenBank/DDBJ databases">
        <title>Genome sequencing and comparative transcriptomics of race 1 and race 4 of banana pathogen: Fusarium oxysporum f. sp. cubense.</title>
        <authorList>
            <person name="Fang X."/>
            <person name="Huang J."/>
        </authorList>
    </citation>
    <scope>NUCLEOTIDE SEQUENCE [LARGE SCALE GENOMIC DNA]</scope>
    <source>
        <strain evidence="3">race 4</strain>
    </source>
</reference>
<name>N1RUZ8_FUSC4</name>
<evidence type="ECO:0000313" key="3">
    <source>
        <dbReference type="Proteomes" id="UP000016929"/>
    </source>
</evidence>
<protein>
    <submittedName>
        <fullName evidence="2">Uncharacterized protein</fullName>
    </submittedName>
</protein>
<proteinExistence type="predicted"/>
<dbReference type="Proteomes" id="UP000016929">
    <property type="component" value="Unassembled WGS sequence"/>
</dbReference>
<keyword evidence="1" id="KW-1133">Transmembrane helix</keyword>
<sequence>LADTGKFGPDTMPFGSYNTLVIQPFQVSLSPIAPNITRLFKNNDIDRRCKRVFICILTIGLPILVYLVEMTSSNLSSIQLAKNNLGLCLLALNKMQKAYFSANAAYKLFDRARTMVEKRLREAEVVSRDPTVSPETQGLETAQWLDDSEDYDFASTGMLSASWTPFANFIPDDSFRNSF</sequence>
<evidence type="ECO:0000256" key="1">
    <source>
        <dbReference type="SAM" id="Phobius"/>
    </source>
</evidence>
<keyword evidence="3" id="KW-1185">Reference proteome</keyword>
<organism evidence="2 3">
    <name type="scientific">Fusarium oxysporum f. sp. cubense (strain race 4)</name>
    <name type="common">Panama disease fungus</name>
    <dbReference type="NCBI Taxonomy" id="2502994"/>
    <lineage>
        <taxon>Eukaryota</taxon>
        <taxon>Fungi</taxon>
        <taxon>Dikarya</taxon>
        <taxon>Ascomycota</taxon>
        <taxon>Pezizomycotina</taxon>
        <taxon>Sordariomycetes</taxon>
        <taxon>Hypocreomycetidae</taxon>
        <taxon>Hypocreales</taxon>
        <taxon>Nectriaceae</taxon>
        <taxon>Fusarium</taxon>
        <taxon>Fusarium oxysporum species complex</taxon>
    </lineage>
</organism>
<dbReference type="OrthoDB" id="4161332at2759"/>
<feature type="transmembrane region" description="Helical" evidence="1">
    <location>
        <begin position="52"/>
        <end position="68"/>
    </location>
</feature>